<dbReference type="EMBL" id="KV417666">
    <property type="protein sequence ID" value="KZP11219.1"/>
    <property type="molecule type" value="Genomic_DNA"/>
</dbReference>
<dbReference type="OrthoDB" id="2632038at2759"/>
<name>A0A166A3K9_9AGAM</name>
<evidence type="ECO:0000313" key="3">
    <source>
        <dbReference type="Proteomes" id="UP000076532"/>
    </source>
</evidence>
<evidence type="ECO:0000313" key="2">
    <source>
        <dbReference type="EMBL" id="KZP11219.1"/>
    </source>
</evidence>
<feature type="compositionally biased region" description="Low complexity" evidence="1">
    <location>
        <begin position="48"/>
        <end position="61"/>
    </location>
</feature>
<organism evidence="2 3">
    <name type="scientific">Athelia psychrophila</name>
    <dbReference type="NCBI Taxonomy" id="1759441"/>
    <lineage>
        <taxon>Eukaryota</taxon>
        <taxon>Fungi</taxon>
        <taxon>Dikarya</taxon>
        <taxon>Basidiomycota</taxon>
        <taxon>Agaricomycotina</taxon>
        <taxon>Agaricomycetes</taxon>
        <taxon>Agaricomycetidae</taxon>
        <taxon>Atheliales</taxon>
        <taxon>Atheliaceae</taxon>
        <taxon>Athelia</taxon>
    </lineage>
</organism>
<proteinExistence type="predicted"/>
<reference evidence="2 3" key="1">
    <citation type="journal article" date="2016" name="Mol. Biol. Evol.">
        <title>Comparative Genomics of Early-Diverging Mushroom-Forming Fungi Provides Insights into the Origins of Lignocellulose Decay Capabilities.</title>
        <authorList>
            <person name="Nagy L.G."/>
            <person name="Riley R."/>
            <person name="Tritt A."/>
            <person name="Adam C."/>
            <person name="Daum C."/>
            <person name="Floudas D."/>
            <person name="Sun H."/>
            <person name="Yadav J.S."/>
            <person name="Pangilinan J."/>
            <person name="Larsson K.H."/>
            <person name="Matsuura K."/>
            <person name="Barry K."/>
            <person name="Labutti K."/>
            <person name="Kuo R."/>
            <person name="Ohm R.A."/>
            <person name="Bhattacharya S.S."/>
            <person name="Shirouzu T."/>
            <person name="Yoshinaga Y."/>
            <person name="Martin F.M."/>
            <person name="Grigoriev I.V."/>
            <person name="Hibbett D.S."/>
        </authorList>
    </citation>
    <scope>NUCLEOTIDE SEQUENCE [LARGE SCALE GENOMIC DNA]</scope>
    <source>
        <strain evidence="2 3">CBS 109695</strain>
    </source>
</reference>
<evidence type="ECO:0008006" key="4">
    <source>
        <dbReference type="Google" id="ProtNLM"/>
    </source>
</evidence>
<gene>
    <name evidence="2" type="ORF">FIBSPDRAFT_1050857</name>
</gene>
<protein>
    <recommendedName>
        <fullName evidence="4">HNH nuclease domain-containing protein</fullName>
    </recommendedName>
</protein>
<feature type="compositionally biased region" description="Basic and acidic residues" evidence="1">
    <location>
        <begin position="21"/>
        <end position="35"/>
    </location>
</feature>
<dbReference type="STRING" id="436010.A0A166A3K9"/>
<feature type="region of interest" description="Disordered" evidence="1">
    <location>
        <begin position="1"/>
        <end position="61"/>
    </location>
</feature>
<dbReference type="AlphaFoldDB" id="A0A166A3K9"/>
<feature type="compositionally biased region" description="Basic and acidic residues" evidence="1">
    <location>
        <begin position="306"/>
        <end position="317"/>
    </location>
</feature>
<feature type="compositionally biased region" description="Polar residues" evidence="1">
    <location>
        <begin position="36"/>
        <end position="47"/>
    </location>
</feature>
<sequence>MESDHPSSPLPLSTPSPKSGPHYERDSTYEEKDKVQTTSAGTLKFGNSSVSSASSSRLESNSFKPNTCVLTGDTSATGSDIQKAHIVPHLTPRVKLKKYEWLLGYKVGEFHIDSHHNTMYIADGWYGKFDRGKWALVPDKQTRDAIVKKLKEFVQKRVVVVPVTSDGVALERKGGKSAWPHFEKVFYRKDKCYQYRFFNVALRSSLAAIWENDEHKFVDLSLQPLESHVHPLHVIINAYRKINDLKDASESSLEVIKDIREIWDIWHSIPVTPEFLQYGRTDSTQSSGMGPPPGPSEIRRSTRSSSGHDERSNDGDN</sequence>
<dbReference type="Proteomes" id="UP000076532">
    <property type="component" value="Unassembled WGS sequence"/>
</dbReference>
<accession>A0A166A3K9</accession>
<feature type="region of interest" description="Disordered" evidence="1">
    <location>
        <begin position="279"/>
        <end position="317"/>
    </location>
</feature>
<keyword evidence="3" id="KW-1185">Reference proteome</keyword>
<evidence type="ECO:0000256" key="1">
    <source>
        <dbReference type="SAM" id="MobiDB-lite"/>
    </source>
</evidence>